<dbReference type="KEGG" id="rhg:EXZ61_18100"/>
<keyword evidence="2" id="KW-1185">Reference proteome</keyword>
<dbReference type="Proteomes" id="UP000317365">
    <property type="component" value="Chromosome"/>
</dbReference>
<evidence type="ECO:0000313" key="2">
    <source>
        <dbReference type="Proteomes" id="UP000317365"/>
    </source>
</evidence>
<dbReference type="RefSeq" id="WP_142813086.1">
    <property type="nucleotide sequence ID" value="NZ_CP036282.1"/>
</dbReference>
<proteinExistence type="predicted"/>
<organism evidence="1 2">
    <name type="scientific">Rhodoferax aquaticus</name>
    <dbReference type="NCBI Taxonomy" id="2527691"/>
    <lineage>
        <taxon>Bacteria</taxon>
        <taxon>Pseudomonadati</taxon>
        <taxon>Pseudomonadota</taxon>
        <taxon>Betaproteobacteria</taxon>
        <taxon>Burkholderiales</taxon>
        <taxon>Comamonadaceae</taxon>
        <taxon>Rhodoferax</taxon>
    </lineage>
</organism>
<reference evidence="2" key="2">
    <citation type="journal article" date="2020" name="Int. J. Syst. Evol. Microbiol.">
        <title>Genomic insights into a novel species Rhodoferax aquaticus sp. nov., isolated from freshwater.</title>
        <authorList>
            <person name="Li T."/>
            <person name="Zhuo Y."/>
            <person name="Jin C.Z."/>
            <person name="Wu X."/>
            <person name="Ko S.R."/>
            <person name="Jin F.J."/>
            <person name="Ahn C.Y."/>
            <person name="Oh H.M."/>
            <person name="Lee H.G."/>
            <person name="Jin L."/>
        </authorList>
    </citation>
    <scope>NUCLEOTIDE SEQUENCE [LARGE SCALE GENOMIC DNA]</scope>
    <source>
        <strain evidence="2">Gr-4</strain>
    </source>
</reference>
<dbReference type="AlphaFoldDB" id="A0A515ETD4"/>
<dbReference type="EMBL" id="CP036282">
    <property type="protein sequence ID" value="QDL55934.1"/>
    <property type="molecule type" value="Genomic_DNA"/>
</dbReference>
<gene>
    <name evidence="1" type="ORF">EXZ61_18100</name>
</gene>
<accession>A0A515ETD4</accession>
<reference evidence="2" key="1">
    <citation type="submission" date="2019-02" db="EMBL/GenBank/DDBJ databases">
        <title>Complete genome sequence of Rhodoferax sp. Gr-4.</title>
        <authorList>
            <person name="Jin L."/>
        </authorList>
    </citation>
    <scope>NUCLEOTIDE SEQUENCE [LARGE SCALE GENOMIC DNA]</scope>
    <source>
        <strain evidence="2">Gr-4</strain>
    </source>
</reference>
<sequence>MAISNLMSLNFLVPFVAGKIDFSRAIRGMRGMPRRLLLVGHKLAAGSLAVNTLTTISNEPDAIARLGEGSMLLAMWRDAKANADLGLPIDVIAIAEGGSAVKATSAVVVAGTPTVGGEVMMYIGDERISTGVTTADTSATIATKLGNAINAAAKLPVTASVAASTVTLTARWGGPSGNDISLRSTYYPDDALALGVTLTIPAMAAGAVIPDVTPVIVAMNLYRATEIVNPFTDSTNMVLFETELAARWLQNNMQDAMVVTSMRGTEATITTWLNTRNSPHVHTICTTNDITNPWETASMAGAAIESSAAIDPAVGPTAKLVGYKGPTQGNGFLVDSINNLLVKGGSPLNIAADYTGSLFRMVTNYKTSPGGAPDRSMAEMCWLKTMSYYRWYRVTEFQNKYNNAGYKLAQYVTQPIPGQKIMTVDLAKEIMVGLYKLFCDAGLCQNMPYYISTLNAEIDAPNGKLKIMDEPVILTQHYQTEITSNVVAGQV</sequence>
<evidence type="ECO:0000313" key="1">
    <source>
        <dbReference type="EMBL" id="QDL55934.1"/>
    </source>
</evidence>
<name>A0A515ETD4_9BURK</name>
<protein>
    <submittedName>
        <fullName evidence="1">Phage tail protein</fullName>
    </submittedName>
</protein>